<organism evidence="1 2">
    <name type="scientific">Saccharopolyspora halophila</name>
    <dbReference type="NCBI Taxonomy" id="405551"/>
    <lineage>
        <taxon>Bacteria</taxon>
        <taxon>Bacillati</taxon>
        <taxon>Actinomycetota</taxon>
        <taxon>Actinomycetes</taxon>
        <taxon>Pseudonocardiales</taxon>
        <taxon>Pseudonocardiaceae</taxon>
        <taxon>Saccharopolyspora</taxon>
    </lineage>
</organism>
<gene>
    <name evidence="1" type="ORF">GCM10009854_18960</name>
</gene>
<protein>
    <recommendedName>
        <fullName evidence="3">DNA-binding protein</fullName>
    </recommendedName>
</protein>
<comment type="caution">
    <text evidence="1">The sequence shown here is derived from an EMBL/GenBank/DDBJ whole genome shotgun (WGS) entry which is preliminary data.</text>
</comment>
<accession>A0ABN3G1X2</accession>
<evidence type="ECO:0000313" key="2">
    <source>
        <dbReference type="Proteomes" id="UP001501218"/>
    </source>
</evidence>
<reference evidence="1 2" key="1">
    <citation type="journal article" date="2019" name="Int. J. Syst. Evol. Microbiol.">
        <title>The Global Catalogue of Microorganisms (GCM) 10K type strain sequencing project: providing services to taxonomists for standard genome sequencing and annotation.</title>
        <authorList>
            <consortium name="The Broad Institute Genomics Platform"/>
            <consortium name="The Broad Institute Genome Sequencing Center for Infectious Disease"/>
            <person name="Wu L."/>
            <person name="Ma J."/>
        </authorList>
    </citation>
    <scope>NUCLEOTIDE SEQUENCE [LARGE SCALE GENOMIC DNA]</scope>
    <source>
        <strain evidence="1 2">JCM 16221</strain>
    </source>
</reference>
<dbReference type="Proteomes" id="UP001501218">
    <property type="component" value="Unassembled WGS sequence"/>
</dbReference>
<evidence type="ECO:0000313" key="1">
    <source>
        <dbReference type="EMBL" id="GAA2342486.1"/>
    </source>
</evidence>
<proteinExistence type="predicted"/>
<evidence type="ECO:0008006" key="3">
    <source>
        <dbReference type="Google" id="ProtNLM"/>
    </source>
</evidence>
<dbReference type="RefSeq" id="WP_344128887.1">
    <property type="nucleotide sequence ID" value="NZ_BAAARA010000004.1"/>
</dbReference>
<name>A0ABN3G1X2_9PSEU</name>
<sequence>MSSAALENVLARAGLQVTAGEFLSLVEDAAKRLTSPQADPASHFTEDERRALSDAGLDLTELGRTEADPRARTVAEQAVLRDTALSVQQAAERIGVDTSRIRHRIGEHRLLGWKDRGGWRLPAWQFGDTDVLPGLDAVLPLMPADQPALVLANFMTTPQEELEIGDKPVSPREWLLAGGDPQRVAELAATIGTPA</sequence>
<dbReference type="EMBL" id="BAAARA010000004">
    <property type="protein sequence ID" value="GAA2342486.1"/>
    <property type="molecule type" value="Genomic_DNA"/>
</dbReference>
<keyword evidence="2" id="KW-1185">Reference proteome</keyword>